<comment type="caution">
    <text evidence="2">The sequence shown here is derived from an EMBL/GenBank/DDBJ whole genome shotgun (WGS) entry which is preliminary data.</text>
</comment>
<evidence type="ECO:0000256" key="1">
    <source>
        <dbReference type="SAM" id="Phobius"/>
    </source>
</evidence>
<evidence type="ECO:0000313" key="3">
    <source>
        <dbReference type="Proteomes" id="UP000663846"/>
    </source>
</evidence>
<name>A0A8H3GDR6_9AGAM</name>
<keyword evidence="1" id="KW-1133">Transmembrane helix</keyword>
<evidence type="ECO:0008006" key="4">
    <source>
        <dbReference type="Google" id="ProtNLM"/>
    </source>
</evidence>
<protein>
    <recommendedName>
        <fullName evidence="4">Transmembrane protein</fullName>
    </recommendedName>
</protein>
<dbReference type="Proteomes" id="UP000663846">
    <property type="component" value="Unassembled WGS sequence"/>
</dbReference>
<reference evidence="2" key="1">
    <citation type="submission" date="2021-01" db="EMBL/GenBank/DDBJ databases">
        <authorList>
            <person name="Kaushik A."/>
        </authorList>
    </citation>
    <scope>NUCLEOTIDE SEQUENCE</scope>
    <source>
        <strain evidence="2">AG1-1C</strain>
    </source>
</reference>
<feature type="transmembrane region" description="Helical" evidence="1">
    <location>
        <begin position="109"/>
        <end position="128"/>
    </location>
</feature>
<dbReference type="AlphaFoldDB" id="A0A8H3GDR6"/>
<organism evidence="2 3">
    <name type="scientific">Rhizoctonia solani</name>
    <dbReference type="NCBI Taxonomy" id="456999"/>
    <lineage>
        <taxon>Eukaryota</taxon>
        <taxon>Fungi</taxon>
        <taxon>Dikarya</taxon>
        <taxon>Basidiomycota</taxon>
        <taxon>Agaricomycotina</taxon>
        <taxon>Agaricomycetes</taxon>
        <taxon>Cantharellales</taxon>
        <taxon>Ceratobasidiaceae</taxon>
        <taxon>Rhizoctonia</taxon>
    </lineage>
</organism>
<gene>
    <name evidence="2" type="ORF">RDB_LOCUS138056</name>
</gene>
<accession>A0A8H3GDR6</accession>
<keyword evidence="1" id="KW-0812">Transmembrane</keyword>
<feature type="transmembrane region" description="Helical" evidence="1">
    <location>
        <begin position="83"/>
        <end position="103"/>
    </location>
</feature>
<feature type="transmembrane region" description="Helical" evidence="1">
    <location>
        <begin position="448"/>
        <end position="468"/>
    </location>
</feature>
<feature type="transmembrane region" description="Helical" evidence="1">
    <location>
        <begin position="47"/>
        <end position="71"/>
    </location>
</feature>
<sequence>MTACITCFMLLYVNQNYFNISERQPMVSLAGGASVPSDRSLLLQSDIVTILSSAIILLRLGLGAWSSALCWRSAIFLMERGGLTLSGLRGIIGAGVLTPTLYARDITTFLTGVTLLVTLAANFVSPLLTGSISWVPSNQPTIYIPDSSGLKVSVVGFGELWEDYLRFKFMREQVVQMSAGAVNTAWGRNADNNVLKRSVSFATGLELNSTITNITIPHFVIHSLKWIKDPNEDLSPDQRNFTQIVNRMADFGPLREFPWTVGDVMLIPTTNWTQTPSPSPSVVKSETRLMLFYHSWRRSNYTSTVDSQSGLFISNTLPSDVGIVEEDGRLYSFAQVTFSAGVSWCDKCRLSGPSTVQNDTELLLQEDPLTSEALALAPSVAATLVIANSSIPFPMDNINNYVEALLIRSYSGAWNALSDYIGSLATPLISSYYASSQVLGARVNQERVYIWLGLQLCVTVFGVISSFVQSHAGSRSQYLGDTVLASFYLDTSEVPVRRDDPSFKKGSLKIRVFGDRLKVEVKKVARE</sequence>
<dbReference type="EMBL" id="CAJMWS010000464">
    <property type="protein sequence ID" value="CAE6445849.1"/>
    <property type="molecule type" value="Genomic_DNA"/>
</dbReference>
<evidence type="ECO:0000313" key="2">
    <source>
        <dbReference type="EMBL" id="CAE6445849.1"/>
    </source>
</evidence>
<proteinExistence type="predicted"/>
<keyword evidence="1" id="KW-0472">Membrane</keyword>